<proteinExistence type="inferred from homology"/>
<accession>A0A8J4B5G7</accession>
<dbReference type="Proteomes" id="UP000747399">
    <property type="component" value="Unassembled WGS sequence"/>
</dbReference>
<protein>
    <recommendedName>
        <fullName evidence="4">Exostosin GT47 domain-containing protein</fullName>
    </recommendedName>
</protein>
<evidence type="ECO:0000256" key="1">
    <source>
        <dbReference type="ARBA" id="ARBA00004323"/>
    </source>
</evidence>
<dbReference type="PANTHER" id="PTHR11062:SF268">
    <property type="entry name" value="FAMILY PROTEIN, PUTATIVE, EXPRESSED-RELATED"/>
    <property type="match status" value="1"/>
</dbReference>
<reference evidence="5" key="1">
    <citation type="journal article" date="2021" name="Proc. Natl. Acad. Sci. U.S.A.">
        <title>Three genomes in the algal genus Volvox reveal the fate of a haploid sex-determining region after a transition to homothallism.</title>
        <authorList>
            <person name="Yamamoto K."/>
            <person name="Hamaji T."/>
            <person name="Kawai-Toyooka H."/>
            <person name="Matsuzaki R."/>
            <person name="Takahashi F."/>
            <person name="Nishimura Y."/>
            <person name="Kawachi M."/>
            <person name="Noguchi H."/>
            <person name="Minakuchi Y."/>
            <person name="Umen J.G."/>
            <person name="Toyoda A."/>
            <person name="Nozaki H."/>
        </authorList>
    </citation>
    <scope>NUCLEOTIDE SEQUENCE</scope>
    <source>
        <strain evidence="5">NIES-3780</strain>
    </source>
</reference>
<name>A0A8J4B5G7_9CHLO</name>
<evidence type="ECO:0000256" key="3">
    <source>
        <dbReference type="ARBA" id="ARBA00023034"/>
    </source>
</evidence>
<dbReference type="InterPro" id="IPR040911">
    <property type="entry name" value="Exostosin_GT47"/>
</dbReference>
<evidence type="ECO:0000256" key="2">
    <source>
        <dbReference type="ARBA" id="ARBA00010271"/>
    </source>
</evidence>
<dbReference type="GO" id="GO:0000139">
    <property type="term" value="C:Golgi membrane"/>
    <property type="evidence" value="ECO:0007669"/>
    <property type="project" value="UniProtKB-SubCell"/>
</dbReference>
<feature type="domain" description="Exostosin GT47" evidence="4">
    <location>
        <begin position="6"/>
        <end position="69"/>
    </location>
</feature>
<sequence length="164" mass="18561">MIPGSYSEQLARSKFCLVAPGDGWSARAEDAILHGCVPLVVMDEVHAVFESVLDWESFSIRIREDDAVLTAVPELLMSISPERLAKMQRNLARVWHRFAYTAGPILRKTVEYTVKLNTEKLPAGVEGPVPQDSPYHPVTSFPYKDDAFHTIIQWLYQRIPHTRG</sequence>
<dbReference type="EMBL" id="BNCO01000018">
    <property type="protein sequence ID" value="GIL54494.1"/>
    <property type="molecule type" value="Genomic_DNA"/>
</dbReference>
<dbReference type="PANTHER" id="PTHR11062">
    <property type="entry name" value="EXOSTOSIN HEPARAN SULFATE GLYCOSYLTRANSFERASE -RELATED"/>
    <property type="match status" value="1"/>
</dbReference>
<evidence type="ECO:0000313" key="5">
    <source>
        <dbReference type="EMBL" id="GIL54494.1"/>
    </source>
</evidence>
<comment type="caution">
    <text evidence="5">The sequence shown here is derived from an EMBL/GenBank/DDBJ whole genome shotgun (WGS) entry which is preliminary data.</text>
</comment>
<comment type="subcellular location">
    <subcellularLocation>
        <location evidence="1">Golgi apparatus membrane</location>
        <topology evidence="1">Single-pass type II membrane protein</topology>
    </subcellularLocation>
</comment>
<evidence type="ECO:0000259" key="4">
    <source>
        <dbReference type="Pfam" id="PF03016"/>
    </source>
</evidence>
<keyword evidence="3" id="KW-0333">Golgi apparatus</keyword>
<dbReference type="Pfam" id="PF03016">
    <property type="entry name" value="Exostosin_GT47"/>
    <property type="match status" value="1"/>
</dbReference>
<evidence type="ECO:0000313" key="6">
    <source>
        <dbReference type="Proteomes" id="UP000747399"/>
    </source>
</evidence>
<organism evidence="5 6">
    <name type="scientific">Volvox africanus</name>
    <dbReference type="NCBI Taxonomy" id="51714"/>
    <lineage>
        <taxon>Eukaryota</taxon>
        <taxon>Viridiplantae</taxon>
        <taxon>Chlorophyta</taxon>
        <taxon>core chlorophytes</taxon>
        <taxon>Chlorophyceae</taxon>
        <taxon>CS clade</taxon>
        <taxon>Chlamydomonadales</taxon>
        <taxon>Volvocaceae</taxon>
        <taxon>Volvox</taxon>
    </lineage>
</organism>
<gene>
    <name evidence="5" type="ORF">Vafri_10025</name>
</gene>
<dbReference type="GO" id="GO:0016757">
    <property type="term" value="F:glycosyltransferase activity"/>
    <property type="evidence" value="ECO:0007669"/>
    <property type="project" value="InterPro"/>
</dbReference>
<keyword evidence="6" id="KW-1185">Reference proteome</keyword>
<dbReference type="AlphaFoldDB" id="A0A8J4B5G7"/>
<dbReference type="InterPro" id="IPR004263">
    <property type="entry name" value="Exostosin"/>
</dbReference>
<comment type="similarity">
    <text evidence="2">Belongs to the glycosyltransferase 47 family.</text>
</comment>